<evidence type="ECO:0000313" key="2">
    <source>
        <dbReference type="Proteomes" id="UP001497516"/>
    </source>
</evidence>
<reference evidence="1 2" key="1">
    <citation type="submission" date="2024-04" db="EMBL/GenBank/DDBJ databases">
        <authorList>
            <person name="Fracassetti M."/>
        </authorList>
    </citation>
    <scope>NUCLEOTIDE SEQUENCE [LARGE SCALE GENOMIC DNA]</scope>
</reference>
<proteinExistence type="predicted"/>
<dbReference type="EMBL" id="OZ034816">
    <property type="protein sequence ID" value="CAL1379462.1"/>
    <property type="molecule type" value="Genomic_DNA"/>
</dbReference>
<sequence length="123" mass="13985">MEAELRLLQFLFEDEKDRDWVIHQTPWHIKDRILQLQSWEAVTPAMVESLGSAPFWVNIWGIPSHCRTVAFGRRMPEAKLGEVLDAGLFGINGMSGHFVKVMVNINLLEPLRSQLFASNPTVG</sequence>
<dbReference type="PANTHER" id="PTHR31286">
    <property type="entry name" value="GLYCINE-RICH CELL WALL STRUCTURAL PROTEIN 1.8-LIKE"/>
    <property type="match status" value="1"/>
</dbReference>
<dbReference type="Proteomes" id="UP001497516">
    <property type="component" value="Chromosome 3"/>
</dbReference>
<gene>
    <name evidence="1" type="ORF">LTRI10_LOCUS20979</name>
</gene>
<evidence type="ECO:0000313" key="1">
    <source>
        <dbReference type="EMBL" id="CAL1379462.1"/>
    </source>
</evidence>
<accession>A0AAV2E185</accession>
<protein>
    <recommendedName>
        <fullName evidence="3">DUF4283 domain-containing protein</fullName>
    </recommendedName>
</protein>
<keyword evidence="2" id="KW-1185">Reference proteome</keyword>
<evidence type="ECO:0008006" key="3">
    <source>
        <dbReference type="Google" id="ProtNLM"/>
    </source>
</evidence>
<name>A0AAV2E185_9ROSI</name>
<dbReference type="AlphaFoldDB" id="A0AAV2E185"/>
<dbReference type="InterPro" id="IPR040256">
    <property type="entry name" value="At4g02000-like"/>
</dbReference>
<organism evidence="1 2">
    <name type="scientific">Linum trigynum</name>
    <dbReference type="NCBI Taxonomy" id="586398"/>
    <lineage>
        <taxon>Eukaryota</taxon>
        <taxon>Viridiplantae</taxon>
        <taxon>Streptophyta</taxon>
        <taxon>Embryophyta</taxon>
        <taxon>Tracheophyta</taxon>
        <taxon>Spermatophyta</taxon>
        <taxon>Magnoliopsida</taxon>
        <taxon>eudicotyledons</taxon>
        <taxon>Gunneridae</taxon>
        <taxon>Pentapetalae</taxon>
        <taxon>rosids</taxon>
        <taxon>fabids</taxon>
        <taxon>Malpighiales</taxon>
        <taxon>Linaceae</taxon>
        <taxon>Linum</taxon>
    </lineage>
</organism>
<dbReference type="PANTHER" id="PTHR31286:SF167">
    <property type="entry name" value="OS09G0268800 PROTEIN"/>
    <property type="match status" value="1"/>
</dbReference>